<dbReference type="InterPro" id="IPR023828">
    <property type="entry name" value="Peptidase_S8_Ser-AS"/>
</dbReference>
<dbReference type="PANTHER" id="PTHR43806">
    <property type="entry name" value="PEPTIDASE S8"/>
    <property type="match status" value="1"/>
</dbReference>
<evidence type="ECO:0000259" key="9">
    <source>
        <dbReference type="Pfam" id="PF00082"/>
    </source>
</evidence>
<gene>
    <name evidence="10" type="ORF">ACRB68_63430</name>
</gene>
<organism evidence="10 11">
    <name type="scientific">Actinomadura macrotermitis</name>
    <dbReference type="NCBI Taxonomy" id="2585200"/>
    <lineage>
        <taxon>Bacteria</taxon>
        <taxon>Bacillati</taxon>
        <taxon>Actinomycetota</taxon>
        <taxon>Actinomycetes</taxon>
        <taxon>Streptosporangiales</taxon>
        <taxon>Thermomonosporaceae</taxon>
        <taxon>Actinomadura</taxon>
    </lineage>
</organism>
<dbReference type="InterPro" id="IPR036852">
    <property type="entry name" value="Peptidase_S8/S53_dom_sf"/>
</dbReference>
<dbReference type="Pfam" id="PF00082">
    <property type="entry name" value="Peptidase_S8"/>
    <property type="match status" value="1"/>
</dbReference>
<dbReference type="RefSeq" id="WP_153538917.1">
    <property type="nucleotide sequence ID" value="NZ_WEGH01000004.1"/>
</dbReference>
<keyword evidence="4 6" id="KW-0378">Hydrolase</keyword>
<feature type="active site" description="Charge relay system" evidence="6">
    <location>
        <position position="90"/>
    </location>
</feature>
<evidence type="ECO:0000313" key="10">
    <source>
        <dbReference type="EMBL" id="MQY08237.1"/>
    </source>
</evidence>
<protein>
    <submittedName>
        <fullName evidence="10">Extracellular serine protease</fullName>
        <ecNumber evidence="10">3.4.21.-</ecNumber>
    </submittedName>
</protein>
<keyword evidence="5 6" id="KW-0720">Serine protease</keyword>
<reference evidence="10 11" key="1">
    <citation type="submission" date="2019-10" db="EMBL/GenBank/DDBJ databases">
        <title>Actinomadura rubteroloni sp. nov. and Actinomadura macrotermitis sp. nov., isolated from the gut of fungus growing-termite Macrotermes natalensis.</title>
        <authorList>
            <person name="Benndorf R."/>
            <person name="Martin K."/>
            <person name="Kuefner M."/>
            <person name="De Beer W."/>
            <person name="Kaster A.-K."/>
            <person name="Vollmers J."/>
            <person name="Poulsen M."/>
            <person name="Beemelmanns C."/>
        </authorList>
    </citation>
    <scope>NUCLEOTIDE SEQUENCE [LARGE SCALE GENOMIC DNA]</scope>
    <source>
        <strain evidence="10 11">RB68</strain>
    </source>
</reference>
<dbReference type="AlphaFoldDB" id="A0A7K0C456"/>
<dbReference type="NCBIfam" id="TIGR02601">
    <property type="entry name" value="autotrns_rpt"/>
    <property type="match status" value="1"/>
</dbReference>
<evidence type="ECO:0000256" key="5">
    <source>
        <dbReference type="ARBA" id="ARBA00022825"/>
    </source>
</evidence>
<evidence type="ECO:0000313" key="11">
    <source>
        <dbReference type="Proteomes" id="UP000487268"/>
    </source>
</evidence>
<feature type="region of interest" description="Disordered" evidence="7">
    <location>
        <begin position="35"/>
        <end position="59"/>
    </location>
</feature>
<dbReference type="PROSITE" id="PS00138">
    <property type="entry name" value="SUBTILASE_SER"/>
    <property type="match status" value="1"/>
</dbReference>
<evidence type="ECO:0000256" key="1">
    <source>
        <dbReference type="ARBA" id="ARBA00011073"/>
    </source>
</evidence>
<evidence type="ECO:0000256" key="6">
    <source>
        <dbReference type="PROSITE-ProRule" id="PRU01240"/>
    </source>
</evidence>
<dbReference type="InterPro" id="IPR034061">
    <property type="entry name" value="Peptidases_S8_Autotransporter"/>
</dbReference>
<feature type="signal peptide" evidence="8">
    <location>
        <begin position="1"/>
        <end position="31"/>
    </location>
</feature>
<dbReference type="InterPro" id="IPR050131">
    <property type="entry name" value="Peptidase_S8_subtilisin-like"/>
</dbReference>
<dbReference type="InterPro" id="IPR000209">
    <property type="entry name" value="Peptidase_S8/S53_dom"/>
</dbReference>
<dbReference type="SUPFAM" id="SSF52743">
    <property type="entry name" value="Subtilisin-like"/>
    <property type="match status" value="1"/>
</dbReference>
<keyword evidence="2 6" id="KW-0645">Protease</keyword>
<dbReference type="PANTHER" id="PTHR43806:SF11">
    <property type="entry name" value="CEREVISIN-RELATED"/>
    <property type="match status" value="1"/>
</dbReference>
<evidence type="ECO:0000256" key="2">
    <source>
        <dbReference type="ARBA" id="ARBA00022670"/>
    </source>
</evidence>
<dbReference type="EMBL" id="WEGH01000004">
    <property type="protein sequence ID" value="MQY08237.1"/>
    <property type="molecule type" value="Genomic_DNA"/>
</dbReference>
<dbReference type="PROSITE" id="PS51892">
    <property type="entry name" value="SUBTILASE"/>
    <property type="match status" value="1"/>
</dbReference>
<evidence type="ECO:0000256" key="7">
    <source>
        <dbReference type="SAM" id="MobiDB-lite"/>
    </source>
</evidence>
<proteinExistence type="inferred from homology"/>
<feature type="active site" description="Charge relay system" evidence="6">
    <location>
        <position position="390"/>
    </location>
</feature>
<feature type="active site" description="Charge relay system" evidence="6">
    <location>
        <position position="139"/>
    </location>
</feature>
<evidence type="ECO:0000256" key="4">
    <source>
        <dbReference type="ARBA" id="ARBA00022801"/>
    </source>
</evidence>
<feature type="chain" id="PRO_5039532033" evidence="8">
    <location>
        <begin position="32"/>
        <end position="731"/>
    </location>
</feature>
<dbReference type="Pfam" id="PF12951">
    <property type="entry name" value="PATR"/>
    <property type="match status" value="1"/>
</dbReference>
<dbReference type="GO" id="GO:0004252">
    <property type="term" value="F:serine-type endopeptidase activity"/>
    <property type="evidence" value="ECO:0007669"/>
    <property type="project" value="UniProtKB-UniRule"/>
</dbReference>
<dbReference type="InterPro" id="IPR022398">
    <property type="entry name" value="Peptidase_S8_His-AS"/>
</dbReference>
<sequence>MATTKRVQTARLVALTSLGMLPCVVAQSAMAQPVRPTPITSYPGDPGRPGDPASWRTPEFDRDSGLVTIGAEFAYAGGYTGGGQNIGVVDSGYYTGHVREHGSLATGYKVPDRFTPVVASGGDTGKTSGAYDPAYNDSHGTHVTGTIGASRDGVGETTPDGPEANMHGVAFNAHLYVGNTHKTDGVFYGLVPPDGTDAQKIDNGYLANVYRAVATARTKDGRPVRIITSSWGSAPPTENYNTLEPPPGAPASFGVNAAWRNLATPDGVPDGNGNTLHWLNGAIRVAESGKIVQFTAGNAGVANPTARAATPYYRPDLERSWYTTSGVNPNIGRTLNADGSVRVPGRQEFNQCGIAKWSCVTAPSRLINSTWVEVVDGVPRARYRAASGTSMAGPHSAAALSLIMQRFPYMTNTQALHTMYTTGRQNATVSDASGAHVPNPTAGQMVQVPDSRNGWHTVSLREALQGPGQLLGAFVADTRGYTDVWSNDISDVAIQARKQEDAAEAAAWKATKAERGWTDGLPSDASAKDRFDYAVGTRREQARNARTYVGGLVKRGDGTLFLTGANTWHGATTVDDGKLSVLGSQSGGIVVRGGTLGGTGRVAGDVDVTGGTLQAGVSAAEARRAANEHVVAGTVLNVGGDLRVGHHGGLLATVADGAATSVRAAGDVTLSGRLDLDVSGDLTPGTRLTVLSGTSIHGTFRGLREGGVVTEHGHRFKVSYADNSVTLTVIR</sequence>
<evidence type="ECO:0000256" key="8">
    <source>
        <dbReference type="SAM" id="SignalP"/>
    </source>
</evidence>
<name>A0A7K0C456_9ACTN</name>
<comment type="caution">
    <text evidence="10">The sequence shown here is derived from an EMBL/GenBank/DDBJ whole genome shotgun (WGS) entry which is preliminary data.</text>
</comment>
<dbReference type="Proteomes" id="UP000487268">
    <property type="component" value="Unassembled WGS sequence"/>
</dbReference>
<dbReference type="CDD" id="cd04848">
    <property type="entry name" value="Peptidases_S8_Autotransporter_serine_protease_like"/>
    <property type="match status" value="1"/>
</dbReference>
<comment type="similarity">
    <text evidence="1 6">Belongs to the peptidase S8 family.</text>
</comment>
<dbReference type="InterPro" id="IPR013425">
    <property type="entry name" value="Autotrns_rpt"/>
</dbReference>
<dbReference type="OrthoDB" id="614750at2"/>
<dbReference type="Gene3D" id="3.40.50.200">
    <property type="entry name" value="Peptidase S8/S53 domain"/>
    <property type="match status" value="1"/>
</dbReference>
<dbReference type="GO" id="GO:0006508">
    <property type="term" value="P:proteolysis"/>
    <property type="evidence" value="ECO:0007669"/>
    <property type="project" value="UniProtKB-KW"/>
</dbReference>
<dbReference type="GO" id="GO:0005615">
    <property type="term" value="C:extracellular space"/>
    <property type="evidence" value="ECO:0007669"/>
    <property type="project" value="TreeGrafter"/>
</dbReference>
<keyword evidence="3 8" id="KW-0732">Signal</keyword>
<evidence type="ECO:0000256" key="3">
    <source>
        <dbReference type="ARBA" id="ARBA00022729"/>
    </source>
</evidence>
<dbReference type="EC" id="3.4.21.-" evidence="10"/>
<feature type="domain" description="Peptidase S8/S53" evidence="9">
    <location>
        <begin position="82"/>
        <end position="433"/>
    </location>
</feature>
<dbReference type="PROSITE" id="PS00137">
    <property type="entry name" value="SUBTILASE_HIS"/>
    <property type="match status" value="1"/>
</dbReference>
<dbReference type="PRINTS" id="PR00723">
    <property type="entry name" value="SUBTILISIN"/>
</dbReference>
<accession>A0A7K0C456</accession>
<keyword evidence="11" id="KW-1185">Reference proteome</keyword>
<dbReference type="InterPro" id="IPR015500">
    <property type="entry name" value="Peptidase_S8_subtilisin-rel"/>
</dbReference>